<gene>
    <name evidence="5" type="ORF">ABS642_05615</name>
</gene>
<evidence type="ECO:0000256" key="1">
    <source>
        <dbReference type="ARBA" id="ARBA00001974"/>
    </source>
</evidence>
<evidence type="ECO:0000256" key="3">
    <source>
        <dbReference type="PIRSR" id="PIRSR601613-1"/>
    </source>
</evidence>
<evidence type="ECO:0000313" key="5">
    <source>
        <dbReference type="EMBL" id="XBX79560.1"/>
    </source>
</evidence>
<name>A0AAU7VZN3_9MICO</name>
<comment type="cofactor">
    <cofactor evidence="1">
        <name>FAD</name>
        <dbReference type="ChEBI" id="CHEBI:57692"/>
    </cofactor>
</comment>
<keyword evidence="2 5" id="KW-0560">Oxidoreductase</keyword>
<accession>A0AAU7VZN3</accession>
<dbReference type="InterPro" id="IPR002937">
    <property type="entry name" value="Amino_oxidase"/>
</dbReference>
<dbReference type="SUPFAM" id="SSF51905">
    <property type="entry name" value="FAD/NAD(P)-binding domain"/>
    <property type="match status" value="1"/>
</dbReference>
<evidence type="ECO:0000259" key="4">
    <source>
        <dbReference type="Pfam" id="PF01593"/>
    </source>
</evidence>
<dbReference type="EC" id="1.-.-.-" evidence="5"/>
<evidence type="ECO:0000256" key="2">
    <source>
        <dbReference type="ARBA" id="ARBA00023002"/>
    </source>
</evidence>
<dbReference type="InterPro" id="IPR050281">
    <property type="entry name" value="Flavin_monoamine_oxidase"/>
</dbReference>
<dbReference type="Gene3D" id="3.90.660.10">
    <property type="match status" value="1"/>
</dbReference>
<dbReference type="AlphaFoldDB" id="A0AAU7VZN3"/>
<dbReference type="EMBL" id="CP158357">
    <property type="protein sequence ID" value="XBX79560.1"/>
    <property type="molecule type" value="Genomic_DNA"/>
</dbReference>
<feature type="binding site" evidence="3">
    <location>
        <position position="36"/>
    </location>
    <ligand>
        <name>FAD</name>
        <dbReference type="ChEBI" id="CHEBI:57692"/>
    </ligand>
</feature>
<proteinExistence type="predicted"/>
<dbReference type="InterPro" id="IPR036188">
    <property type="entry name" value="FAD/NAD-bd_sf"/>
</dbReference>
<reference evidence="5" key="1">
    <citation type="submission" date="2024-06" db="EMBL/GenBank/DDBJ databases">
        <title>Draft genome sequence of Microbacterium sp. strain A8/3-1, isolated from Oxytropis tragacanthoides Fisch. ex DC. Root nodules in the Altai region of Russia.</title>
        <authorList>
            <person name="Sazanova A."/>
            <person name="Guro P."/>
            <person name="Kuznetsova I."/>
            <person name="Belimov A."/>
            <person name="Safronova V."/>
        </authorList>
    </citation>
    <scope>NUCLEOTIDE SEQUENCE</scope>
    <source>
        <strain evidence="5">A8/3-1</strain>
    </source>
</reference>
<dbReference type="InterPro" id="IPR001613">
    <property type="entry name" value="Flavin_amine_oxidase"/>
</dbReference>
<dbReference type="PANTHER" id="PTHR10742">
    <property type="entry name" value="FLAVIN MONOAMINE OXIDASE"/>
    <property type="match status" value="1"/>
</dbReference>
<organism evidence="5">
    <name type="scientific">Microbacterium sp. A8/3-1</name>
    <dbReference type="NCBI Taxonomy" id="3160749"/>
    <lineage>
        <taxon>Bacteria</taxon>
        <taxon>Bacillati</taxon>
        <taxon>Actinomycetota</taxon>
        <taxon>Actinomycetes</taxon>
        <taxon>Micrococcales</taxon>
        <taxon>Microbacteriaceae</taxon>
        <taxon>Microbacterium</taxon>
    </lineage>
</organism>
<dbReference type="PRINTS" id="PR00757">
    <property type="entry name" value="AMINEOXDASEF"/>
</dbReference>
<dbReference type="Pfam" id="PF01593">
    <property type="entry name" value="Amino_oxidase"/>
    <property type="match status" value="1"/>
</dbReference>
<dbReference type="GO" id="GO:0016491">
    <property type="term" value="F:oxidoreductase activity"/>
    <property type="evidence" value="ECO:0007669"/>
    <property type="project" value="UniProtKB-KW"/>
</dbReference>
<feature type="binding site" evidence="3">
    <location>
        <position position="237"/>
    </location>
    <ligand>
        <name>FAD</name>
        <dbReference type="ChEBI" id="CHEBI:57692"/>
    </ligand>
</feature>
<sequence length="473" mass="50922">MPTACCHGGSRAVAATTPQEDHVNSFDTIVIGAGMSGVTTARMLVDAGQRVVVLEGRDRVGGRMNSDRQAGFPVDLGASWVHGIDGSALWDLVQALGIPTLEYTVGSFQVGGRPIENFGGDGKLMDAAASARWIADVEEADRLLVEEIGKSSAGDTYLDVTERALDRSGLDPERIDEIREFFRHRVEEQCGAWIGDLDAHGLDEDAIDGDEVIFPRGYDELPRRISAGLDVRLGHIVTRVARSATGVVVSTGDAEFTADRVVVTVPLGVLQAGSLAFDPPLPDSVAGPIDRLGMGVFNKIFLQFPERFWNEESYVIRALGEAGEHWHSWYDVSAVSGIPTLLTFAAGPFGRHMQELPDEEVVADVVRALRALYGDAVGEPVAHWITHWGEDRFSLGSYSHLALGSSHHDHDELAGPVDDVLHFAGEATWGDEPATVGAAYYSGRRAAERILGRSVDLDAFAAGITAREQTTGR</sequence>
<dbReference type="Gene3D" id="3.50.50.60">
    <property type="entry name" value="FAD/NAD(P)-binding domain"/>
    <property type="match status" value="1"/>
</dbReference>
<feature type="domain" description="Amine oxidase" evidence="4">
    <location>
        <begin position="35"/>
        <end position="451"/>
    </location>
</feature>
<dbReference type="RefSeq" id="WP_350352556.1">
    <property type="nucleotide sequence ID" value="NZ_CP158357.1"/>
</dbReference>
<protein>
    <submittedName>
        <fullName evidence="5">NAD(P)/FAD-dependent oxidoreductase</fullName>
        <ecNumber evidence="5">1.-.-.-</ecNumber>
    </submittedName>
</protein>
<dbReference type="SUPFAM" id="SSF54373">
    <property type="entry name" value="FAD-linked reductases, C-terminal domain"/>
    <property type="match status" value="1"/>
</dbReference>
<dbReference type="PANTHER" id="PTHR10742:SF410">
    <property type="entry name" value="LYSINE-SPECIFIC HISTONE DEMETHYLASE 2"/>
    <property type="match status" value="1"/>
</dbReference>
<feature type="binding site" evidence="3">
    <location>
        <position position="344"/>
    </location>
    <ligand>
        <name>substrate</name>
    </ligand>
</feature>